<keyword evidence="2" id="KW-1185">Reference proteome</keyword>
<dbReference type="GO" id="GO:0000976">
    <property type="term" value="F:transcription cis-regulatory region binding"/>
    <property type="evidence" value="ECO:0007669"/>
    <property type="project" value="TreeGrafter"/>
</dbReference>
<dbReference type="GO" id="GO:0005634">
    <property type="term" value="C:nucleus"/>
    <property type="evidence" value="ECO:0007669"/>
    <property type="project" value="TreeGrafter"/>
</dbReference>
<dbReference type="GO" id="GO:0003700">
    <property type="term" value="F:DNA-binding transcription factor activity"/>
    <property type="evidence" value="ECO:0007669"/>
    <property type="project" value="InterPro"/>
</dbReference>
<evidence type="ECO:0000313" key="2">
    <source>
        <dbReference type="Proteomes" id="UP001408789"/>
    </source>
</evidence>
<accession>A0AAP0DW60</accession>
<dbReference type="InterPro" id="IPR044810">
    <property type="entry name" value="WRKY_plant"/>
</dbReference>
<organism evidence="1 2">
    <name type="scientific">Deinandra increscens subsp. villosa</name>
    <dbReference type="NCBI Taxonomy" id="3103831"/>
    <lineage>
        <taxon>Eukaryota</taxon>
        <taxon>Viridiplantae</taxon>
        <taxon>Streptophyta</taxon>
        <taxon>Embryophyta</taxon>
        <taxon>Tracheophyta</taxon>
        <taxon>Spermatophyta</taxon>
        <taxon>Magnoliopsida</taxon>
        <taxon>eudicotyledons</taxon>
        <taxon>Gunneridae</taxon>
        <taxon>Pentapetalae</taxon>
        <taxon>asterids</taxon>
        <taxon>campanulids</taxon>
        <taxon>Asterales</taxon>
        <taxon>Asteraceae</taxon>
        <taxon>Asteroideae</taxon>
        <taxon>Heliantheae alliance</taxon>
        <taxon>Madieae</taxon>
        <taxon>Madiinae</taxon>
        <taxon>Deinandra</taxon>
    </lineage>
</organism>
<protein>
    <submittedName>
        <fullName evidence="1">Uncharacterized protein</fullName>
    </submittedName>
</protein>
<dbReference type="PANTHER" id="PTHR32096">
    <property type="entry name" value="WRKY TRANSCRIPTION FACTOR 30-RELATED-RELATED"/>
    <property type="match status" value="1"/>
</dbReference>
<dbReference type="EMBL" id="JBCNJP010000003">
    <property type="protein sequence ID" value="KAK9079757.1"/>
    <property type="molecule type" value="Genomic_DNA"/>
</dbReference>
<dbReference type="PANTHER" id="PTHR32096:SF36">
    <property type="entry name" value="WRKY TRANSCRIPTION FACTOR 41-RELATED"/>
    <property type="match status" value="1"/>
</dbReference>
<gene>
    <name evidence="1" type="ORF">SSX86_001430</name>
</gene>
<evidence type="ECO:0000313" key="1">
    <source>
        <dbReference type="EMBL" id="KAK9079757.1"/>
    </source>
</evidence>
<proteinExistence type="predicted"/>
<name>A0AAP0DW60_9ASTR</name>
<dbReference type="AlphaFoldDB" id="A0AAP0DW60"/>
<comment type="caution">
    <text evidence="1">The sequence shown here is derived from an EMBL/GenBank/DDBJ whole genome shotgun (WGS) entry which is preliminary data.</text>
</comment>
<sequence length="294" mass="32928">MNYRLSKSTRFSLYPRPLTIRKDVDGACVYEEKTVIHELTQGIQMAEQLRANLHSSEARDFLIPKILSSYENALFVLKSGSSDEQPPAPAFPAASPPHDISIGSPGCQVFKFDQPFSIQQGQNVISKKRKGSPTWEKQATIFSENGLEDDINDGYNWRKNGQKDILATPPPPTLPEKHEIIPTHHHQQLSPPNPGEMLSYLRANLSVDTTVLGSETIPSPVSFPSASSELMDDLLQFQFPDYNDDELWQDHSPPIFSPDSSETNFFTEWGSSSSLDFLAGPDIDDAFEFMNSFF</sequence>
<reference evidence="1 2" key="1">
    <citation type="submission" date="2024-04" db="EMBL/GenBank/DDBJ databases">
        <title>The reference genome of an endangered Asteraceae, Deinandra increscens subsp. villosa, native to the Central Coast of California.</title>
        <authorList>
            <person name="Guilliams M."/>
            <person name="Hasenstab-Lehman K."/>
            <person name="Meyer R."/>
            <person name="Mcevoy S."/>
        </authorList>
    </citation>
    <scope>NUCLEOTIDE SEQUENCE [LARGE SCALE GENOMIC DNA]</scope>
    <source>
        <tissue evidence="1">Leaf</tissue>
    </source>
</reference>
<dbReference type="Proteomes" id="UP001408789">
    <property type="component" value="Unassembled WGS sequence"/>
</dbReference>